<sequence length="142" mass="15380">MKFMLLVKADARSEAGVLPDAALLNAMGAYNEDLVRAGVLLAAEGLQASAKGARVYFDGRGRRVEDGPFAHTDELIAGFWLIQARSLDEAIEWVKRVPSLDGSPAQIEIRQVFDAADFGDALSPDLRAAEQRLREQVAARVG</sequence>
<dbReference type="AlphaFoldDB" id="A0A120AGW0"/>
<dbReference type="OrthoDB" id="9807535at2"/>
<keyword evidence="4" id="KW-1185">Reference proteome</keyword>
<dbReference type="Gene3D" id="3.30.70.1060">
    <property type="entry name" value="Dimeric alpha+beta barrel"/>
    <property type="match status" value="1"/>
</dbReference>
<reference evidence="3 4" key="1">
    <citation type="journal article" date="2014" name="Genome Announc.">
        <title>Draft Genome Sequence of Lysobacter capsici AZ78, a Bacterium Antagonistic to Plant-Pathogenic Oomycetes.</title>
        <authorList>
            <person name="Puopolo G."/>
            <person name="Sonego P."/>
            <person name="Engelen K."/>
            <person name="Pertot I."/>
        </authorList>
    </citation>
    <scope>NUCLEOTIDE SEQUENCE [LARGE SCALE GENOMIC DNA]</scope>
    <source>
        <strain evidence="3 4">AZ78</strain>
    </source>
</reference>
<comment type="similarity">
    <text evidence="1">Belongs to the YciI family.</text>
</comment>
<gene>
    <name evidence="3" type="ORF">AZ78_2759</name>
</gene>
<dbReference type="EMBL" id="JAJA02000001">
    <property type="protein sequence ID" value="KWS05208.1"/>
    <property type="molecule type" value="Genomic_DNA"/>
</dbReference>
<protein>
    <submittedName>
        <fullName evidence="3">PhnB protein</fullName>
    </submittedName>
</protein>
<dbReference type="Pfam" id="PF03795">
    <property type="entry name" value="YCII"/>
    <property type="match status" value="1"/>
</dbReference>
<comment type="caution">
    <text evidence="3">The sequence shown here is derived from an EMBL/GenBank/DDBJ whole genome shotgun (WGS) entry which is preliminary data.</text>
</comment>
<evidence type="ECO:0000313" key="3">
    <source>
        <dbReference type="EMBL" id="KWS05208.1"/>
    </source>
</evidence>
<evidence type="ECO:0000256" key="1">
    <source>
        <dbReference type="ARBA" id="ARBA00007689"/>
    </source>
</evidence>
<dbReference type="Proteomes" id="UP000023435">
    <property type="component" value="Unassembled WGS sequence"/>
</dbReference>
<evidence type="ECO:0000259" key="2">
    <source>
        <dbReference type="Pfam" id="PF03795"/>
    </source>
</evidence>
<dbReference type="PANTHER" id="PTHR35174:SF4">
    <property type="entry name" value="BLL7163 PROTEIN"/>
    <property type="match status" value="1"/>
</dbReference>
<feature type="domain" description="YCII-related" evidence="2">
    <location>
        <begin position="1"/>
        <end position="111"/>
    </location>
</feature>
<evidence type="ECO:0000313" key="4">
    <source>
        <dbReference type="Proteomes" id="UP000023435"/>
    </source>
</evidence>
<name>A0A120AGW0_9GAMM</name>
<accession>A0A120AGW0</accession>
<proteinExistence type="inferred from homology"/>
<organism evidence="3 4">
    <name type="scientific">Lysobacter capsici AZ78</name>
    <dbReference type="NCBI Taxonomy" id="1444315"/>
    <lineage>
        <taxon>Bacteria</taxon>
        <taxon>Pseudomonadati</taxon>
        <taxon>Pseudomonadota</taxon>
        <taxon>Gammaproteobacteria</taxon>
        <taxon>Lysobacterales</taxon>
        <taxon>Lysobacteraceae</taxon>
        <taxon>Lysobacter</taxon>
    </lineage>
</organism>
<dbReference type="SUPFAM" id="SSF54909">
    <property type="entry name" value="Dimeric alpha+beta barrel"/>
    <property type="match status" value="1"/>
</dbReference>
<dbReference type="InterPro" id="IPR005545">
    <property type="entry name" value="YCII"/>
</dbReference>
<dbReference type="InterPro" id="IPR011008">
    <property type="entry name" value="Dimeric_a/b-barrel"/>
</dbReference>
<dbReference type="RefSeq" id="WP_036110804.1">
    <property type="nucleotide sequence ID" value="NZ_JAJA02000001.1"/>
</dbReference>
<dbReference type="PANTHER" id="PTHR35174">
    <property type="entry name" value="BLL7171 PROTEIN-RELATED"/>
    <property type="match status" value="1"/>
</dbReference>